<evidence type="ECO:0000256" key="4">
    <source>
        <dbReference type="ARBA" id="ARBA00023268"/>
    </source>
</evidence>
<dbReference type="Gene3D" id="3.40.50.620">
    <property type="entry name" value="HUPs"/>
    <property type="match status" value="1"/>
</dbReference>
<accession>A0A8S0XLL2</accession>
<dbReference type="EC" id="2.7.1.167" evidence="8"/>
<evidence type="ECO:0000313" key="9">
    <source>
        <dbReference type="Proteomes" id="UP000494216"/>
    </source>
</evidence>
<dbReference type="GO" id="GO:0005829">
    <property type="term" value="C:cytosol"/>
    <property type="evidence" value="ECO:0007669"/>
    <property type="project" value="TreeGrafter"/>
</dbReference>
<evidence type="ECO:0000256" key="3">
    <source>
        <dbReference type="ARBA" id="ARBA00022777"/>
    </source>
</evidence>
<sequence>MNDKYLATINRFEGLNVLVIGDAMLDVYWDGAANRICREAPVPIVDIKNVKAVPGGAANTAVNLVQLGADVHYLSIMGCDHEADLLKDALMRHGLDLSLIISDPTRQTLTKQRVAAGSQLLVRFDAGTTRAIDRNYERRIIAILKNKFHKVDAVIVSDYGYGLMTDNIIGALKSLQHKKETILVIDAKSLDKYSHIGATVAKPNYQELVTLLAITEPAANGHRHEQLKRYGPELLKKTGTAYVAATIDIEGALLFQHGKAPYRTFSKPVENSKAAGAGDTYVSALTLALASGASIEVAGEIAQCAAIVILQKSATATCTRNELSHYFGSSSKYTPDWQELKGRLEAFKKEGKRIVFTNGCFDLLQGGHVAYLEQARALGDVLILGLNSDAGIKRLKGSNRPANSLHERIRILAGLEAVTLVTTFEEDTPINLLNIIQPDVYAKGSGYSIENLPNEPVIPGYSEAVEISFLAGIDARQTALPQLKN</sequence>
<dbReference type="InterPro" id="IPR014729">
    <property type="entry name" value="Rossmann-like_a/b/a_fold"/>
</dbReference>
<keyword evidence="8" id="KW-0548">Nucleotidyltransferase</keyword>
<dbReference type="EMBL" id="CADCXN010000120">
    <property type="protein sequence ID" value="CAA9892862.1"/>
    <property type="molecule type" value="Genomic_DNA"/>
</dbReference>
<dbReference type="InterPro" id="IPR002173">
    <property type="entry name" value="Carboh/pur_kinase_PfkB_CS"/>
</dbReference>
<name>A0A8S0XLL2_9GAMM</name>
<dbReference type="PANTHER" id="PTHR46969:SF1">
    <property type="entry name" value="BIFUNCTIONAL PROTEIN HLDE"/>
    <property type="match status" value="1"/>
</dbReference>
<organism evidence="8 9">
    <name type="scientific">Candidatus Methylobacter favarea</name>
    <dbReference type="NCBI Taxonomy" id="2707345"/>
    <lineage>
        <taxon>Bacteria</taxon>
        <taxon>Pseudomonadati</taxon>
        <taxon>Pseudomonadota</taxon>
        <taxon>Gammaproteobacteria</taxon>
        <taxon>Methylococcales</taxon>
        <taxon>Methylococcaceae</taxon>
        <taxon>Methylobacter</taxon>
    </lineage>
</organism>
<keyword evidence="9" id="KW-1185">Reference proteome</keyword>
<keyword evidence="5" id="KW-0119">Carbohydrate metabolism</keyword>
<evidence type="ECO:0000256" key="1">
    <source>
        <dbReference type="ARBA" id="ARBA00004713"/>
    </source>
</evidence>
<dbReference type="EC" id="2.7.7.70" evidence="8"/>
<dbReference type="Pfam" id="PF01467">
    <property type="entry name" value="CTP_transf_like"/>
    <property type="match status" value="1"/>
</dbReference>
<dbReference type="Gene3D" id="3.40.1190.20">
    <property type="match status" value="1"/>
</dbReference>
<evidence type="ECO:0000259" key="6">
    <source>
        <dbReference type="Pfam" id="PF00294"/>
    </source>
</evidence>
<proteinExistence type="predicted"/>
<keyword evidence="4" id="KW-0511">Multifunctional enzyme</keyword>
<keyword evidence="2 8" id="KW-0808">Transferase</keyword>
<gene>
    <name evidence="8" type="primary">hldE</name>
    <name evidence="8" type="ORF">METHB2_860004</name>
</gene>
<dbReference type="InterPro" id="IPR029056">
    <property type="entry name" value="Ribokinase-like"/>
</dbReference>
<dbReference type="PANTHER" id="PTHR46969">
    <property type="entry name" value="BIFUNCTIONAL PROTEIN HLDE"/>
    <property type="match status" value="1"/>
</dbReference>
<dbReference type="GO" id="GO:0033786">
    <property type="term" value="F:heptose-1-phosphate adenylyltransferase activity"/>
    <property type="evidence" value="ECO:0007669"/>
    <property type="project" value="TreeGrafter"/>
</dbReference>
<feature type="domain" description="Cytidyltransferase-like" evidence="7">
    <location>
        <begin position="356"/>
        <end position="445"/>
    </location>
</feature>
<protein>
    <submittedName>
        <fullName evidence="8">D-beta-D-heptose 1-phosphate adenylyltransferase / D-beta-D-heptose 7-phosphate kinase</fullName>
        <ecNumber evidence="8">2.7.1.167</ecNumber>
        <ecNumber evidence="8">2.7.7.70</ecNumber>
    </submittedName>
</protein>
<dbReference type="NCBIfam" id="TIGR00125">
    <property type="entry name" value="cyt_tran_rel"/>
    <property type="match status" value="1"/>
</dbReference>
<dbReference type="SUPFAM" id="SSF52374">
    <property type="entry name" value="Nucleotidylyl transferase"/>
    <property type="match status" value="1"/>
</dbReference>
<feature type="domain" description="Carbohydrate kinase PfkB" evidence="6">
    <location>
        <begin position="16"/>
        <end position="316"/>
    </location>
</feature>
<comment type="caution">
    <text evidence="8">The sequence shown here is derived from an EMBL/GenBank/DDBJ whole genome shotgun (WGS) entry which is preliminary data.</text>
</comment>
<dbReference type="RefSeq" id="WP_174627577.1">
    <property type="nucleotide sequence ID" value="NZ_CADCXN010000120.1"/>
</dbReference>
<dbReference type="GO" id="GO:0033785">
    <property type="term" value="F:heptose 7-phosphate kinase activity"/>
    <property type="evidence" value="ECO:0007669"/>
    <property type="project" value="UniProtKB-EC"/>
</dbReference>
<dbReference type="InterPro" id="IPR011611">
    <property type="entry name" value="PfkB_dom"/>
</dbReference>
<reference evidence="8 9" key="1">
    <citation type="submission" date="2020-02" db="EMBL/GenBank/DDBJ databases">
        <authorList>
            <person name="Hogendoorn C."/>
        </authorList>
    </citation>
    <scope>NUCLEOTIDE SEQUENCE [LARGE SCALE GENOMIC DNA]</scope>
    <source>
        <strain evidence="8">METHB21</strain>
    </source>
</reference>
<comment type="pathway">
    <text evidence="1">Bacterial outer membrane biogenesis; LPS core biosynthesis.</text>
</comment>
<evidence type="ECO:0000256" key="2">
    <source>
        <dbReference type="ARBA" id="ARBA00022679"/>
    </source>
</evidence>
<dbReference type="PROSITE" id="PS00583">
    <property type="entry name" value="PFKB_KINASES_1"/>
    <property type="match status" value="1"/>
</dbReference>
<dbReference type="Pfam" id="PF00294">
    <property type="entry name" value="PfkB"/>
    <property type="match status" value="1"/>
</dbReference>
<keyword evidence="3 8" id="KW-0418">Kinase</keyword>
<dbReference type="Proteomes" id="UP000494216">
    <property type="component" value="Unassembled WGS sequence"/>
</dbReference>
<evidence type="ECO:0000313" key="8">
    <source>
        <dbReference type="EMBL" id="CAA9892862.1"/>
    </source>
</evidence>
<dbReference type="SUPFAM" id="SSF53613">
    <property type="entry name" value="Ribokinase-like"/>
    <property type="match status" value="1"/>
</dbReference>
<dbReference type="InterPro" id="IPR004821">
    <property type="entry name" value="Cyt_trans-like"/>
</dbReference>
<evidence type="ECO:0000256" key="5">
    <source>
        <dbReference type="ARBA" id="ARBA00023277"/>
    </source>
</evidence>
<dbReference type="AlphaFoldDB" id="A0A8S0XLL2"/>
<evidence type="ECO:0000259" key="7">
    <source>
        <dbReference type="Pfam" id="PF01467"/>
    </source>
</evidence>